<reference evidence="1 2" key="1">
    <citation type="submission" date="2018-11" db="EMBL/GenBank/DDBJ databases">
        <authorList>
            <person name="Criscuolo A."/>
        </authorList>
    </citation>
    <scope>NUCLEOTIDE SEQUENCE [LARGE SCALE GENOMIC DNA]</scope>
    <source>
        <strain evidence="1">ATB-66</strain>
    </source>
</reference>
<organism evidence="1 2">
    <name type="scientific">Filibacter tadaridae</name>
    <dbReference type="NCBI Taxonomy" id="2483811"/>
    <lineage>
        <taxon>Bacteria</taxon>
        <taxon>Bacillati</taxon>
        <taxon>Bacillota</taxon>
        <taxon>Bacilli</taxon>
        <taxon>Bacillales</taxon>
        <taxon>Caryophanaceae</taxon>
        <taxon>Filibacter</taxon>
    </lineage>
</organism>
<evidence type="ECO:0000313" key="1">
    <source>
        <dbReference type="EMBL" id="VDC33567.1"/>
    </source>
</evidence>
<gene>
    <name evidence="1" type="ORF">FILTAD_02977</name>
</gene>
<accession>A0A3P5XZE4</accession>
<dbReference type="OrthoDB" id="2733945at2"/>
<name>A0A3P5XZE4_9BACL</name>
<dbReference type="EMBL" id="UXAV01000045">
    <property type="protein sequence ID" value="VDC33567.1"/>
    <property type="molecule type" value="Genomic_DNA"/>
</dbReference>
<keyword evidence="2" id="KW-1185">Reference proteome</keyword>
<proteinExistence type="predicted"/>
<evidence type="ECO:0000313" key="2">
    <source>
        <dbReference type="Proteomes" id="UP000270468"/>
    </source>
</evidence>
<sequence>MGLFINNGMHPDVYKNERKMNEPNQNDFKSNAMEEWMAEQKKIHDLIHQNLNSLDKSVRQQKNTQIQHWKTISNNFADLTEHNKRHLKFENVVMESLTKLHSKNKDLQRMVSNERLVDQKLIEKIEQINQSNLEITGQLKKSDTVNEDFSVKITEQIDQQKQLAQQISKQETIQNVVLSRLDTQEGLTEKILRQMDNFRSVLYERTHFLAEKIENIYNRTSVHRIKSKTGIRQALIESKLGEKPEEKKKVIK</sequence>
<dbReference type="AlphaFoldDB" id="A0A3P5XZE4"/>
<dbReference type="Proteomes" id="UP000270468">
    <property type="component" value="Unassembled WGS sequence"/>
</dbReference>
<protein>
    <submittedName>
        <fullName evidence="1">Uncharacterized protein</fullName>
    </submittedName>
</protein>
<dbReference type="RefSeq" id="WP_124071780.1">
    <property type="nucleotide sequence ID" value="NZ_CBCRXF010000004.1"/>
</dbReference>